<proteinExistence type="predicted"/>
<evidence type="ECO:0008006" key="2">
    <source>
        <dbReference type="Google" id="ProtNLM"/>
    </source>
</evidence>
<dbReference type="AlphaFoldDB" id="D5X2B0"/>
<protein>
    <recommendedName>
        <fullName evidence="2">Helix-turn-helix domain protein</fullName>
    </recommendedName>
</protein>
<accession>D5X2B0</accession>
<dbReference type="STRING" id="75379.Tint_1891"/>
<organism evidence="1">
    <name type="scientific">Thiomonas intermedia (strain K12)</name>
    <name type="common">Thiobacillus intermedius</name>
    <dbReference type="NCBI Taxonomy" id="75379"/>
    <lineage>
        <taxon>Bacteria</taxon>
        <taxon>Pseudomonadati</taxon>
        <taxon>Pseudomonadota</taxon>
        <taxon>Betaproteobacteria</taxon>
        <taxon>Burkholderiales</taxon>
        <taxon>Thiomonas</taxon>
    </lineage>
</organism>
<name>D5X2B0_THIK1</name>
<sequence length="201" mass="22163">MSKVIELKKKSVAKESSSEGALSEFEQSVGVWAEEEIPKGGPLMAMLMQSARERDQTMADLAAELDVTYGYIVQLRNGTRSSANISDVFATRCARYLGLPRLTVLMLAGRVTSADFFEENALNYLSLARAYEHIRSDPYWGPRAPALSKEEASRHPGLLALAVWLYEGVTGTTLLPGVSDPRELARAIDAFRGPQKKQKKL</sequence>
<dbReference type="eggNOG" id="ENOG50343J9">
    <property type="taxonomic scope" value="Bacteria"/>
</dbReference>
<evidence type="ECO:0000313" key="1">
    <source>
        <dbReference type="EMBL" id="ADG31256.1"/>
    </source>
</evidence>
<dbReference type="KEGG" id="tin:Tint_1891"/>
<reference evidence="1" key="1">
    <citation type="submission" date="2010-04" db="EMBL/GenBank/DDBJ databases">
        <title>Complete sequence of Thiomonas intermedia K12.</title>
        <authorList>
            <consortium name="US DOE Joint Genome Institute"/>
            <person name="Lucas S."/>
            <person name="Copeland A."/>
            <person name="Lapidus A."/>
            <person name="Cheng J.-F."/>
            <person name="Bruce D."/>
            <person name="Goodwin L."/>
            <person name="Pitluck S."/>
            <person name="Davenport K."/>
            <person name="Detter J.C."/>
            <person name="Han C."/>
            <person name="Tapia R."/>
            <person name="Land M."/>
            <person name="Hauser L."/>
            <person name="Kyrpides N."/>
            <person name="Ovchinnikova G."/>
            <person name="Kerfeld C.A."/>
            <person name="Cannon G.C."/>
            <person name="Heinhorst S."/>
            <person name="Woyke T."/>
        </authorList>
    </citation>
    <scope>NUCLEOTIDE SEQUENCE [LARGE SCALE GENOMIC DNA]</scope>
    <source>
        <strain evidence="1">K12</strain>
    </source>
</reference>
<dbReference type="EMBL" id="CP002021">
    <property type="protein sequence ID" value="ADG31256.1"/>
    <property type="molecule type" value="Genomic_DNA"/>
</dbReference>
<gene>
    <name evidence="1" type="ordered locus">Tint_1891</name>
</gene>
<dbReference type="BioCyc" id="TINT75379:TINT_RS09485-MONOMER"/>
<dbReference type="HOGENOM" id="CLU_1359888_0_0_4"/>